<accession>A0ABS2WQG9</accession>
<proteinExistence type="predicted"/>
<dbReference type="NCBIfam" id="TIGR02532">
    <property type="entry name" value="IV_pilin_GFxxxE"/>
    <property type="match status" value="1"/>
</dbReference>
<evidence type="ECO:0000313" key="1">
    <source>
        <dbReference type="EMBL" id="MBN2963876.1"/>
    </source>
</evidence>
<dbReference type="Proteomes" id="UP000703590">
    <property type="component" value="Unassembled WGS sequence"/>
</dbReference>
<dbReference type="InterPro" id="IPR012902">
    <property type="entry name" value="N_methyl_site"/>
</dbReference>
<evidence type="ECO:0000313" key="2">
    <source>
        <dbReference type="Proteomes" id="UP000703590"/>
    </source>
</evidence>
<organism evidence="1 2">
    <name type="scientific">Sulfurospirillum tamanense</name>
    <dbReference type="NCBI Taxonomy" id="2813362"/>
    <lineage>
        <taxon>Bacteria</taxon>
        <taxon>Pseudomonadati</taxon>
        <taxon>Campylobacterota</taxon>
        <taxon>Epsilonproteobacteria</taxon>
        <taxon>Campylobacterales</taxon>
        <taxon>Sulfurospirillaceae</taxon>
        <taxon>Sulfurospirillum</taxon>
    </lineage>
</organism>
<keyword evidence="2" id="KW-1185">Reference proteome</keyword>
<sequence length="153" mass="16270">MRPAFTMIEMVFVIVILGILAAVAIPRLAATRTDAAITKGASQVSAIRSGIALQRSLRLMQGTVGYPPNLDDVNASYGTAGQNLFWRSGGNPENILENPILSSTGNTAAWLKTAQNTYTFRIDNTSIVTLTYTQGTGQFACTPAGELCNALTQ</sequence>
<name>A0ABS2WQG9_9BACT</name>
<gene>
    <name evidence="1" type="ORF">JWV37_03700</name>
</gene>
<comment type="caution">
    <text evidence="1">The sequence shown here is derived from an EMBL/GenBank/DDBJ whole genome shotgun (WGS) entry which is preliminary data.</text>
</comment>
<reference evidence="1 2" key="3">
    <citation type="submission" date="2021-02" db="EMBL/GenBank/DDBJ databases">
        <authorList>
            <person name="Merkel A.Y."/>
        </authorList>
    </citation>
    <scope>NUCLEOTIDE SEQUENCE [LARGE SCALE GENOMIC DNA]</scope>
    <source>
        <strain evidence="1 2">T05b</strain>
    </source>
</reference>
<dbReference type="EMBL" id="JAFHKK010000005">
    <property type="protein sequence ID" value="MBN2963876.1"/>
    <property type="molecule type" value="Genomic_DNA"/>
</dbReference>
<dbReference type="Gene3D" id="3.30.700.10">
    <property type="entry name" value="Glycoprotein, Type 4 Pilin"/>
    <property type="match status" value="1"/>
</dbReference>
<dbReference type="Pfam" id="PF07963">
    <property type="entry name" value="N_methyl"/>
    <property type="match status" value="1"/>
</dbReference>
<dbReference type="SUPFAM" id="SSF54523">
    <property type="entry name" value="Pili subunits"/>
    <property type="match status" value="1"/>
</dbReference>
<dbReference type="RefSeq" id="WP_205458476.1">
    <property type="nucleotide sequence ID" value="NZ_JAFHKK010000005.1"/>
</dbReference>
<reference evidence="2" key="1">
    <citation type="submission" date="2021-02" db="EMBL/GenBank/DDBJ databases">
        <title>Sulfurospirillum tamanensis sp. nov.</title>
        <authorList>
            <person name="Merkel A.Y."/>
        </authorList>
    </citation>
    <scope>NUCLEOTIDE SEQUENCE [LARGE SCALE GENOMIC DNA]</scope>
    <source>
        <strain evidence="2">T05b</strain>
    </source>
</reference>
<dbReference type="InterPro" id="IPR045584">
    <property type="entry name" value="Pilin-like"/>
</dbReference>
<reference evidence="1 2" key="2">
    <citation type="submission" date="2021-02" db="EMBL/GenBank/DDBJ databases">
        <title>Sulfurospirillum tamanensis sp. nov.</title>
        <authorList>
            <person name="Frolova A."/>
            <person name="Merkel A."/>
            <person name="Slobodkin A."/>
        </authorList>
    </citation>
    <scope>NUCLEOTIDE SEQUENCE [LARGE SCALE GENOMIC DNA]</scope>
    <source>
        <strain evidence="1 2">T05b</strain>
    </source>
</reference>
<protein>
    <submittedName>
        <fullName evidence="1">Prepilin-type N-terminal cleavage/methylation domain-containing protein</fullName>
    </submittedName>
</protein>